<feature type="region of interest" description="Disordered" evidence="2">
    <location>
        <begin position="1072"/>
        <end position="1093"/>
    </location>
</feature>
<reference evidence="4" key="1">
    <citation type="journal article" date="2017" name="Genome Biol. Evol.">
        <title>The complete genome sequence of the phytopathogenic fungus Sclerotinia sclerotiorum reveals insights into the genome architecture of broad host range pathogens.</title>
        <authorList>
            <person name="Derbyshire M."/>
            <person name="Denton-Giles M."/>
            <person name="Hegedus D."/>
            <person name="Seifbarghy S."/>
            <person name="Rollins J."/>
            <person name="van Kan J."/>
            <person name="Seidl M.F."/>
            <person name="Faino L."/>
            <person name="Mbengue M."/>
            <person name="Navaud O."/>
            <person name="Raffaele S."/>
            <person name="Hammond-Kosack K."/>
            <person name="Heard S."/>
            <person name="Oliver R."/>
        </authorList>
    </citation>
    <scope>NUCLEOTIDE SEQUENCE [LARGE SCALE GENOMIC DNA]</scope>
    <source>
        <strain evidence="4">ATCC 18683 / 1980 / Ss-1</strain>
    </source>
</reference>
<evidence type="ECO:0000313" key="3">
    <source>
        <dbReference type="EMBL" id="APA08360.1"/>
    </source>
</evidence>
<feature type="coiled-coil region" evidence="1">
    <location>
        <begin position="364"/>
        <end position="409"/>
    </location>
</feature>
<dbReference type="OrthoDB" id="3551595at2759"/>
<dbReference type="AlphaFoldDB" id="A0A1D9Q082"/>
<gene>
    <name evidence="3" type="ORF">sscle_03g031300</name>
</gene>
<sequence>MADEDVSDADNIRIRDFVVRFLYNFNLAKGEGISGTVIQQSYIDQLDRVSAESTTFIKNQKRIFKTVVNSMIAEDTTVDLFENSEGKNVMRLYDFVRPRDIYSSSNKENSNEHTEQAPIPNAQPDKSHKKINRNLIEGIDPKGLVPKFRKRRITEVEESDASGNDTPSISHSNLGSRNSSPQRSERPALAPLDGNRRISAPEQFYSPSVQSEPYLQMDFFPNQELKDEKMLSLPIWLQRGLSELRQKYPDSQFKATDSYDIRCTDCDTEHKVAKYKKTNNFENHLKSKSHLENVKFRLDNSTSSRPPSALSTYSAMPPPPLPLYIPAVPSVAALPDNPNANGGLLESMIANVVQQSTGPLTAHIRNLENRLLSSENTHKQKFEEMARQLDESENRNRELFSRLEEFKLSTEKLSARLLVTEAKSTEQKELSGRVRLLEQTNESSQASRNSHAAQLKDAQGSIRALKQAPIPGIESAIADHTNQLMTLGKQYEGTAQDLSRHCQVEEDLRRKMISQMESERQKFNERVNLLQTAVASRHDDLEELKNKVLHGPQHDQSKFDALRAQLVSESDAHLRQFSIRIKAIEKKVAQDSIQFTALDHRTAEWIDTTDTKYGSRLAELESAISERILTVRADLMGHIDDLKKQQTGRHGAVEASIESRLAGAEKMIETMNNQLMAFRNQLAATEQNLSHFVSNFNVQESHTETLASNWKAWQEEREEELRNLDIEVMKNSSAVEKLQIEHTAFLETTPKTIQQVERRLEEQGQASINELRENLKSSEEALTGKICALQETRVKHRQSTLELQHKQSDTLMNRMDEKVRNLEKMCADLSQKTKDSEKHSTFIMDQKMQERLKSEAQHHKATAESLIRNFVSKRDRELQAKYEETFKPMLMKFLTEKDQALRKEYDENIENAFQARMLSREKELEIKYEERFKPLIASFLIDQQKVLRDEYEARIEKLLGGFKDEILSADKENKNPSVKSEEELKSLVLDVTEERESTLLKKHEADIEEFIGVHRVEMGLLEEQTLQRLLVLEQLIRDQAQQIEDLDCVVPLALDDLNGLMMKRRLRDRGLRRDRGRVGRGGTGGKGGKGGRL</sequence>
<feature type="region of interest" description="Disordered" evidence="2">
    <location>
        <begin position="437"/>
        <end position="456"/>
    </location>
</feature>
<keyword evidence="1" id="KW-0175">Coiled coil</keyword>
<feature type="region of interest" description="Disordered" evidence="2">
    <location>
        <begin position="103"/>
        <end position="127"/>
    </location>
</feature>
<feature type="compositionally biased region" description="Polar residues" evidence="2">
    <location>
        <begin position="161"/>
        <end position="182"/>
    </location>
</feature>
<name>A0A1D9Q082_SCLS1</name>
<feature type="coiled-coil region" evidence="1">
    <location>
        <begin position="812"/>
        <end position="869"/>
    </location>
</feature>
<proteinExistence type="predicted"/>
<accession>A0A1D9Q082</accession>
<dbReference type="VEuPathDB" id="FungiDB:sscle_03g031300"/>
<organism evidence="3 4">
    <name type="scientific">Sclerotinia sclerotiorum (strain ATCC 18683 / 1980 / Ss-1)</name>
    <name type="common">White mold</name>
    <name type="synonym">Whetzelinia sclerotiorum</name>
    <dbReference type="NCBI Taxonomy" id="665079"/>
    <lineage>
        <taxon>Eukaryota</taxon>
        <taxon>Fungi</taxon>
        <taxon>Dikarya</taxon>
        <taxon>Ascomycota</taxon>
        <taxon>Pezizomycotina</taxon>
        <taxon>Leotiomycetes</taxon>
        <taxon>Helotiales</taxon>
        <taxon>Sclerotiniaceae</taxon>
        <taxon>Sclerotinia</taxon>
    </lineage>
</organism>
<evidence type="ECO:0000313" key="4">
    <source>
        <dbReference type="Proteomes" id="UP000177798"/>
    </source>
</evidence>
<dbReference type="EMBL" id="CP017816">
    <property type="protein sequence ID" value="APA08360.1"/>
    <property type="molecule type" value="Genomic_DNA"/>
</dbReference>
<feature type="compositionally biased region" description="Gly residues" evidence="2">
    <location>
        <begin position="1079"/>
        <end position="1093"/>
    </location>
</feature>
<feature type="compositionally biased region" description="Polar residues" evidence="2">
    <location>
        <begin position="438"/>
        <end position="452"/>
    </location>
</feature>
<dbReference type="Proteomes" id="UP000177798">
    <property type="component" value="Chromosome 3"/>
</dbReference>
<evidence type="ECO:0000256" key="2">
    <source>
        <dbReference type="SAM" id="MobiDB-lite"/>
    </source>
</evidence>
<feature type="coiled-coil region" evidence="1">
    <location>
        <begin position="654"/>
        <end position="688"/>
    </location>
</feature>
<feature type="region of interest" description="Disordered" evidence="2">
    <location>
        <begin position="153"/>
        <end position="198"/>
    </location>
</feature>
<protein>
    <submittedName>
        <fullName evidence="3">Uncharacterized protein</fullName>
    </submittedName>
</protein>
<evidence type="ECO:0000256" key="1">
    <source>
        <dbReference type="SAM" id="Coils"/>
    </source>
</evidence>